<dbReference type="PANTHER" id="PTHR22753">
    <property type="entry name" value="TRANSMEMBRANE PROTEIN 68"/>
    <property type="match status" value="1"/>
</dbReference>
<dbReference type="SUPFAM" id="SSF53474">
    <property type="entry name" value="alpha/beta-Hydrolases"/>
    <property type="match status" value="1"/>
</dbReference>
<reference evidence="5" key="2">
    <citation type="submission" date="2021-03" db="UniProtKB">
        <authorList>
            <consortium name="EnsemblPlants"/>
        </authorList>
    </citation>
    <scope>IDENTIFICATION</scope>
</reference>
<dbReference type="Proteomes" id="UP000596660">
    <property type="component" value="Unplaced"/>
</dbReference>
<keyword evidence="6" id="KW-1185">Reference proteome</keyword>
<dbReference type="InterPro" id="IPR029058">
    <property type="entry name" value="AB_hydrolase_fold"/>
</dbReference>
<keyword evidence="2" id="KW-0808">Transferase</keyword>
<name>A0A803KWH4_CHEQI</name>
<dbReference type="OMA" id="NQQVHMP"/>
<dbReference type="GO" id="GO:0019432">
    <property type="term" value="P:triglyceride biosynthetic process"/>
    <property type="evidence" value="ECO:0007669"/>
    <property type="project" value="UniProtKB-ARBA"/>
</dbReference>
<dbReference type="GO" id="GO:0004144">
    <property type="term" value="F:diacylglycerol O-acyltransferase activity"/>
    <property type="evidence" value="ECO:0007669"/>
    <property type="project" value="UniProtKB-ARBA"/>
</dbReference>
<evidence type="ECO:0000313" key="5">
    <source>
        <dbReference type="EnsemblPlants" id="AUR62003382-RA:cds"/>
    </source>
</evidence>
<dbReference type="EnsemblPlants" id="AUR62003382-RA">
    <property type="protein sequence ID" value="AUR62003382-RA:cds"/>
    <property type="gene ID" value="AUR62003382"/>
</dbReference>
<organism evidence="5 6">
    <name type="scientific">Chenopodium quinoa</name>
    <name type="common">Quinoa</name>
    <dbReference type="NCBI Taxonomy" id="63459"/>
    <lineage>
        <taxon>Eukaryota</taxon>
        <taxon>Viridiplantae</taxon>
        <taxon>Streptophyta</taxon>
        <taxon>Embryophyta</taxon>
        <taxon>Tracheophyta</taxon>
        <taxon>Spermatophyta</taxon>
        <taxon>Magnoliopsida</taxon>
        <taxon>eudicotyledons</taxon>
        <taxon>Gunneridae</taxon>
        <taxon>Pentapetalae</taxon>
        <taxon>Caryophyllales</taxon>
        <taxon>Chenopodiaceae</taxon>
        <taxon>Chenopodioideae</taxon>
        <taxon>Atripliceae</taxon>
        <taxon>Chenopodium</taxon>
    </lineage>
</organism>
<dbReference type="CDD" id="cd07987">
    <property type="entry name" value="LPLAT_MGAT-like"/>
    <property type="match status" value="1"/>
</dbReference>
<dbReference type="GO" id="GO:0016020">
    <property type="term" value="C:membrane"/>
    <property type="evidence" value="ECO:0007669"/>
    <property type="project" value="TreeGrafter"/>
</dbReference>
<dbReference type="Gene3D" id="3.40.50.1820">
    <property type="entry name" value="alpha/beta hydrolase"/>
    <property type="match status" value="1"/>
</dbReference>
<dbReference type="Pfam" id="PF12146">
    <property type="entry name" value="Hydrolase_4"/>
    <property type="match status" value="1"/>
</dbReference>
<proteinExistence type="inferred from homology"/>
<dbReference type="Pfam" id="PF03982">
    <property type="entry name" value="DAGAT"/>
    <property type="match status" value="1"/>
</dbReference>
<protein>
    <recommendedName>
        <fullName evidence="4">Serine aminopeptidase S33 domain-containing protein</fullName>
    </recommendedName>
</protein>
<dbReference type="Gramene" id="AUR62003382-RA">
    <property type="protein sequence ID" value="AUR62003382-RA:cds"/>
    <property type="gene ID" value="AUR62003382"/>
</dbReference>
<keyword evidence="3" id="KW-0012">Acyltransferase</keyword>
<dbReference type="InterPro" id="IPR022742">
    <property type="entry name" value="Hydrolase_4"/>
</dbReference>
<comment type="similarity">
    <text evidence="1">Belongs to the diacylglycerol acyltransferase family.</text>
</comment>
<dbReference type="AlphaFoldDB" id="A0A803KWH4"/>
<evidence type="ECO:0000259" key="4">
    <source>
        <dbReference type="Pfam" id="PF12146"/>
    </source>
</evidence>
<evidence type="ECO:0000313" key="6">
    <source>
        <dbReference type="Proteomes" id="UP000596660"/>
    </source>
</evidence>
<dbReference type="InterPro" id="IPR007130">
    <property type="entry name" value="DAGAT"/>
</dbReference>
<feature type="domain" description="Serine aminopeptidase S33" evidence="4">
    <location>
        <begin position="175"/>
        <end position="347"/>
    </location>
</feature>
<dbReference type="PANTHER" id="PTHR22753:SF24">
    <property type="entry name" value="ESTERASE_LIPASE_THIOESTERASE FAMILY PROTEIN"/>
    <property type="match status" value="1"/>
</dbReference>
<sequence>MSVSGVGYLAGAGLSSTPLTFFGTASSRRRPAAVVAVNLERKLNSWSASAATTTVTPMVGVAVNQDDNHINGKAVISGAIEVEQEVQRSWRDYFELAKLFIGSDGGGCRGPPRWFSPLEGGSRIDNSPLLLYLPGLDGLGCGLVLQQQKLGKIFDVWCLHIPVKDRTPFQELVMLVEETVRSEYGRSPGRPIYLVGESMGGCLALAVAARNPDTDLVLILANPATCYNKSHLQSLLPLLEVIPNELSLISLPYTLSLMTGGPFNLISSSVGKGIEQQATLEQLSQGLGELSSYFSVLADILPRDTLLWKLQMMKSACSYANSRLHAVKAQILILASGRDPLLPSLEEAERIRASLPKQEIYVLKNSGKMSKCEIRKFNDSGHFLFLEDGVDLVTIIKGTSLYRRGKFHDYVYDYLPPTKAEFKKTAESFRWLEIATGPVMLSTLENGDIVRGLAGIPSEGPVIYVGYHMILGLEIYPLVMNFMSKRNILMRGLAHPMIFAKVQEDALDLSMFDSYRIMGAVPVSASNFYKLLSSGSHILLYPGGMREALHKKGEGYQLFWPERSEFVRMAARFGAKIIPFGAVGEDDICEILLDSEDQMKIPYLRETIEKRTTQIQLRTDMEGEVANQPAYLPGLLPKLPGRFYFLFGKPIDTAGMKQELSDREKAHEVYLQAKSEVERCISYLKEKREKDPYRSLAARTLYHTIHGSADDAPTFEL</sequence>
<evidence type="ECO:0000256" key="2">
    <source>
        <dbReference type="ARBA" id="ARBA00022679"/>
    </source>
</evidence>
<evidence type="ECO:0000256" key="1">
    <source>
        <dbReference type="ARBA" id="ARBA00005420"/>
    </source>
</evidence>
<reference evidence="5" key="1">
    <citation type="journal article" date="2017" name="Nature">
        <title>The genome of Chenopodium quinoa.</title>
        <authorList>
            <person name="Jarvis D.E."/>
            <person name="Ho Y.S."/>
            <person name="Lightfoot D.J."/>
            <person name="Schmoeckel S.M."/>
            <person name="Li B."/>
            <person name="Borm T.J.A."/>
            <person name="Ohyanagi H."/>
            <person name="Mineta K."/>
            <person name="Michell C.T."/>
            <person name="Saber N."/>
            <person name="Kharbatia N.M."/>
            <person name="Rupper R.R."/>
            <person name="Sharp A.R."/>
            <person name="Dally N."/>
            <person name="Boughton B.A."/>
            <person name="Woo Y.H."/>
            <person name="Gao G."/>
            <person name="Schijlen E.G.W.M."/>
            <person name="Guo X."/>
            <person name="Momin A.A."/>
            <person name="Negrao S."/>
            <person name="Al-Babili S."/>
            <person name="Gehring C."/>
            <person name="Roessner U."/>
            <person name="Jung C."/>
            <person name="Murphy K."/>
            <person name="Arold S.T."/>
            <person name="Gojobori T."/>
            <person name="van der Linden C.G."/>
            <person name="van Loo E.N."/>
            <person name="Jellen E.N."/>
            <person name="Maughan P.J."/>
            <person name="Tester M."/>
        </authorList>
    </citation>
    <scope>NUCLEOTIDE SEQUENCE [LARGE SCALE GENOMIC DNA]</scope>
    <source>
        <strain evidence="5">cv. PI 614886</strain>
    </source>
</reference>
<accession>A0A803KWH4</accession>
<evidence type="ECO:0000256" key="3">
    <source>
        <dbReference type="ARBA" id="ARBA00023315"/>
    </source>
</evidence>